<keyword evidence="6" id="KW-1185">Reference proteome</keyword>
<accession>A0A7I8VI65</accession>
<gene>
    <name evidence="5" type="ORF">DGYR_LOCUS4672</name>
</gene>
<evidence type="ECO:0000259" key="3">
    <source>
        <dbReference type="Pfam" id="PF04710"/>
    </source>
</evidence>
<dbReference type="Pfam" id="PF20723">
    <property type="entry name" value="Pellino_RING"/>
    <property type="match status" value="1"/>
</dbReference>
<protein>
    <submittedName>
        <fullName evidence="5">DgyrCDS4929</fullName>
    </submittedName>
</protein>
<dbReference type="InterPro" id="IPR048334">
    <property type="entry name" value="Pellino_FHA"/>
</dbReference>
<comment type="caution">
    <text evidence="5">The sequence shown here is derived from an EMBL/GenBank/DDBJ whole genome shotgun (WGS) entry which is preliminary data.</text>
</comment>
<dbReference type="GO" id="GO:0061630">
    <property type="term" value="F:ubiquitin protein ligase activity"/>
    <property type="evidence" value="ECO:0007669"/>
    <property type="project" value="InterPro"/>
</dbReference>
<dbReference type="InterPro" id="IPR048335">
    <property type="entry name" value="Pellino_RING"/>
</dbReference>
<evidence type="ECO:0000256" key="2">
    <source>
        <dbReference type="ARBA" id="ARBA00022553"/>
    </source>
</evidence>
<dbReference type="GO" id="GO:0008592">
    <property type="term" value="P:regulation of Toll signaling pathway"/>
    <property type="evidence" value="ECO:0007669"/>
    <property type="project" value="InterPro"/>
</dbReference>
<evidence type="ECO:0000259" key="4">
    <source>
        <dbReference type="Pfam" id="PF20723"/>
    </source>
</evidence>
<dbReference type="Pfam" id="PF04710">
    <property type="entry name" value="Pellino_FHA"/>
    <property type="match status" value="1"/>
</dbReference>
<organism evidence="5 6">
    <name type="scientific">Dimorphilus gyrociliatus</name>
    <dbReference type="NCBI Taxonomy" id="2664684"/>
    <lineage>
        <taxon>Eukaryota</taxon>
        <taxon>Metazoa</taxon>
        <taxon>Spiralia</taxon>
        <taxon>Lophotrochozoa</taxon>
        <taxon>Annelida</taxon>
        <taxon>Polychaeta</taxon>
        <taxon>Polychaeta incertae sedis</taxon>
        <taxon>Dinophilidae</taxon>
        <taxon>Dimorphilus</taxon>
    </lineage>
</organism>
<dbReference type="PIRSF" id="PIRSF038886">
    <property type="entry name" value="Pellino"/>
    <property type="match status" value="1"/>
</dbReference>
<dbReference type="PANTHER" id="PTHR12098:SF2">
    <property type="entry name" value="PROTEIN PELLINO"/>
    <property type="match status" value="1"/>
</dbReference>
<dbReference type="AlphaFoldDB" id="A0A7I8VI65"/>
<feature type="domain" description="Pellino RING" evidence="4">
    <location>
        <begin position="331"/>
        <end position="474"/>
    </location>
</feature>
<proteinExistence type="inferred from homology"/>
<dbReference type="InterPro" id="IPR006800">
    <property type="entry name" value="Pellino_fam"/>
</dbReference>
<evidence type="ECO:0000313" key="6">
    <source>
        <dbReference type="Proteomes" id="UP000549394"/>
    </source>
</evidence>
<dbReference type="GO" id="GO:0000209">
    <property type="term" value="P:protein polyubiquitination"/>
    <property type="evidence" value="ECO:0007669"/>
    <property type="project" value="InterPro"/>
</dbReference>
<dbReference type="Proteomes" id="UP000549394">
    <property type="component" value="Unassembled WGS sequence"/>
</dbReference>
<dbReference type="PANTHER" id="PTHR12098">
    <property type="entry name" value="E3 UBIQUITIN-PROTEIN LIGASE PELLINO-RELATED"/>
    <property type="match status" value="1"/>
</dbReference>
<comment type="similarity">
    <text evidence="1">Belongs to the pellino family.</text>
</comment>
<reference evidence="5 6" key="1">
    <citation type="submission" date="2020-08" db="EMBL/GenBank/DDBJ databases">
        <authorList>
            <person name="Hejnol A."/>
        </authorList>
    </citation>
    <scope>NUCLEOTIDE SEQUENCE [LARGE SCALE GENOMIC DNA]</scope>
</reference>
<name>A0A7I8VI65_9ANNE</name>
<feature type="domain" description="Pellino FHA" evidence="3">
    <location>
        <begin position="74"/>
        <end position="326"/>
    </location>
</feature>
<evidence type="ECO:0000313" key="5">
    <source>
        <dbReference type="EMBL" id="CAD5115993.1"/>
    </source>
</evidence>
<keyword evidence="2" id="KW-0597">Phosphoprotein</keyword>
<dbReference type="OrthoDB" id="8801906at2759"/>
<sequence length="474" mass="53281">MFPLSLAPVRPFICKQVFSIMIELSIYMYLKKKLLCYNKNIQFQLTAMILCFSTNEKEVASTSVEQSPEDLEGYVYGELVVLGYNGSLGNGMDKGRRRNKLLLKRRSKPSGVKPSVKHEVKNPQQCDLIKNTSKHSVSYTLNRHRAVVVQYDHDEKTDMFQIGRSSEPQIDLIVMDTIRGDERSKSKTVTQSTISRFACRILIEREPPFKARIYAAGFDISRNIFLGEKATKWQTETDIDGLTTNGILIMHPSKIPGRTSVWREVSVGGGIYALRESRSTPQKSSLIPGEDNVLQDGTLIDLCGATLLWRSSAGLYNSPSRRELESRVAEMNAGRPQCPVGLNTLVFPTKANVNSIDGERTPHVYMTCGHVHGQHSWEAEGDGKERRTCPMCRTTGPFEKLQLGIETTFYVDNEPPTHCFYPCAHMASENTVKYWSSIPIPHGCHAFQAVCPFCATPVNSETGYIRLIFQDHVD</sequence>
<dbReference type="EMBL" id="CAJFCJ010000006">
    <property type="protein sequence ID" value="CAD5115993.1"/>
    <property type="molecule type" value="Genomic_DNA"/>
</dbReference>
<evidence type="ECO:0000256" key="1">
    <source>
        <dbReference type="ARBA" id="ARBA00005639"/>
    </source>
</evidence>